<name>A0ABU5DSS1_9PROT</name>
<accession>A0ABU5DSS1</accession>
<comment type="caution">
    <text evidence="1">The sequence shown here is derived from an EMBL/GenBank/DDBJ whole genome shotgun (WGS) entry which is preliminary data.</text>
</comment>
<dbReference type="RefSeq" id="WP_320498663.1">
    <property type="nucleotide sequence ID" value="NZ_JAXCLX010000001.1"/>
</dbReference>
<dbReference type="EMBL" id="JAXCLX010000001">
    <property type="protein sequence ID" value="MDY0870431.1"/>
    <property type="molecule type" value="Genomic_DNA"/>
</dbReference>
<sequence length="97" mass="9797">MAQHEALGLTALCADGSNTPNAPAPQKQVPDGDCFACKIACTASFGVAALPAPEAAAIYVASTIPWQALPLATDDTASSQARYKSDLASRAPPAALI</sequence>
<gene>
    <name evidence="1" type="ORF">SMD31_00775</name>
</gene>
<reference evidence="1 2" key="1">
    <citation type="journal article" date="2013" name="Antonie Van Leeuwenhoek">
        <title>Dongia rigui sp. nov., isolated from freshwater of a large wetland in Korea.</title>
        <authorList>
            <person name="Baik K.S."/>
            <person name="Hwang Y.M."/>
            <person name="Choi J.S."/>
            <person name="Kwon J."/>
            <person name="Seong C.N."/>
        </authorList>
    </citation>
    <scope>NUCLEOTIDE SEQUENCE [LARGE SCALE GENOMIC DNA]</scope>
    <source>
        <strain evidence="1 2">04SU4-P</strain>
    </source>
</reference>
<proteinExistence type="predicted"/>
<organism evidence="1 2">
    <name type="scientific">Dongia rigui</name>
    <dbReference type="NCBI Taxonomy" id="940149"/>
    <lineage>
        <taxon>Bacteria</taxon>
        <taxon>Pseudomonadati</taxon>
        <taxon>Pseudomonadota</taxon>
        <taxon>Alphaproteobacteria</taxon>
        <taxon>Rhodospirillales</taxon>
        <taxon>Dongiaceae</taxon>
        <taxon>Dongia</taxon>
    </lineage>
</organism>
<keyword evidence="2" id="KW-1185">Reference proteome</keyword>
<evidence type="ECO:0000313" key="2">
    <source>
        <dbReference type="Proteomes" id="UP001271769"/>
    </source>
</evidence>
<protein>
    <submittedName>
        <fullName evidence="1">Uncharacterized protein</fullName>
    </submittedName>
</protein>
<evidence type="ECO:0000313" key="1">
    <source>
        <dbReference type="EMBL" id="MDY0870431.1"/>
    </source>
</evidence>
<dbReference type="Proteomes" id="UP001271769">
    <property type="component" value="Unassembled WGS sequence"/>
</dbReference>